<keyword evidence="6" id="KW-1185">Reference proteome</keyword>
<protein>
    <recommendedName>
        <fullName evidence="3">Protein TILLER ANGLE CONTROL 1</fullName>
    </recommendedName>
</protein>
<evidence type="ECO:0000256" key="2">
    <source>
        <dbReference type="ARBA" id="ARBA00025796"/>
    </source>
</evidence>
<evidence type="ECO:0000256" key="4">
    <source>
        <dbReference type="SAM" id="MobiDB-lite"/>
    </source>
</evidence>
<comment type="similarity">
    <text evidence="2">Belongs to the TAC family.</text>
</comment>
<dbReference type="AlphaFoldDB" id="A0AAV3Q7I3"/>
<feature type="region of interest" description="Disordered" evidence="4">
    <location>
        <begin position="179"/>
        <end position="207"/>
    </location>
</feature>
<organism evidence="5 6">
    <name type="scientific">Lithospermum erythrorhizon</name>
    <name type="common">Purple gromwell</name>
    <name type="synonym">Lithospermum officinale var. erythrorhizon</name>
    <dbReference type="NCBI Taxonomy" id="34254"/>
    <lineage>
        <taxon>Eukaryota</taxon>
        <taxon>Viridiplantae</taxon>
        <taxon>Streptophyta</taxon>
        <taxon>Embryophyta</taxon>
        <taxon>Tracheophyta</taxon>
        <taxon>Spermatophyta</taxon>
        <taxon>Magnoliopsida</taxon>
        <taxon>eudicotyledons</taxon>
        <taxon>Gunneridae</taxon>
        <taxon>Pentapetalae</taxon>
        <taxon>asterids</taxon>
        <taxon>lamiids</taxon>
        <taxon>Boraginales</taxon>
        <taxon>Boraginaceae</taxon>
        <taxon>Boraginoideae</taxon>
        <taxon>Lithospermeae</taxon>
        <taxon>Lithospermum</taxon>
    </lineage>
</organism>
<dbReference type="PANTHER" id="PTHR38366:SF1">
    <property type="entry name" value="PROTEIN TILLER ANGLE CONTROL 1"/>
    <property type="match status" value="1"/>
</dbReference>
<proteinExistence type="inferred from homology"/>
<dbReference type="GO" id="GO:0001763">
    <property type="term" value="P:morphogenesis of a branching structure"/>
    <property type="evidence" value="ECO:0007669"/>
    <property type="project" value="InterPro"/>
</dbReference>
<keyword evidence="1" id="KW-0341">Growth regulation</keyword>
<evidence type="ECO:0000256" key="1">
    <source>
        <dbReference type="ARBA" id="ARBA00022604"/>
    </source>
</evidence>
<evidence type="ECO:0000313" key="5">
    <source>
        <dbReference type="EMBL" id="GAA0160009.1"/>
    </source>
</evidence>
<dbReference type="PANTHER" id="PTHR38366">
    <property type="entry name" value="NAD-DEPENDENT PROTEIN DEACETYLASE HST1-LIKE PROTEIN"/>
    <property type="match status" value="1"/>
</dbReference>
<name>A0AAV3Q7I3_LITER</name>
<dbReference type="InterPro" id="IPR044989">
    <property type="entry name" value="TAC1"/>
</dbReference>
<reference evidence="5 6" key="1">
    <citation type="submission" date="2024-01" db="EMBL/GenBank/DDBJ databases">
        <title>The complete chloroplast genome sequence of Lithospermum erythrorhizon: insights into the phylogenetic relationship among Boraginaceae species and the maternal lineages of purple gromwells.</title>
        <authorList>
            <person name="Okada T."/>
            <person name="Watanabe K."/>
        </authorList>
    </citation>
    <scope>NUCLEOTIDE SEQUENCE [LARGE SCALE GENOMIC DNA]</scope>
</reference>
<comment type="caution">
    <text evidence="5">The sequence shown here is derived from an EMBL/GenBank/DDBJ whole genome shotgun (WGS) entry which is preliminary data.</text>
</comment>
<feature type="compositionally biased region" description="Basic and acidic residues" evidence="4">
    <location>
        <begin position="179"/>
        <end position="191"/>
    </location>
</feature>
<accession>A0AAV3Q7I3</accession>
<gene>
    <name evidence="5" type="ORF">LIER_38959</name>
</gene>
<dbReference type="EMBL" id="BAABME010020300">
    <property type="protein sequence ID" value="GAA0160009.1"/>
    <property type="molecule type" value="Genomic_DNA"/>
</dbReference>
<evidence type="ECO:0000256" key="3">
    <source>
        <dbReference type="ARBA" id="ARBA00026138"/>
    </source>
</evidence>
<sequence length="301" mass="34402">MNRKFGSKDERSLKKGEFIAKETDKKPLIENVDAVDVIDVDWRDNLLTIGTLGFDQLQKFIPGNDEYFDNLFPEQNEEKFENDYDDEYPVEEFFEENNEVHATKFNSLSPVLTNLQSDLVKDDGIKSINGNTLQPINTRNENNVDDCGSLLEVKDFRDVKKKKVTLAELFSAETIEDMKGNNNEKDKEKTIMSKSTSGHSKHSLSSAKKLIPGVARVDARLAHKLNRMVTRMLKKKIHPDPASQGKHQKDKQNKASIFGHQLSVKHSINETVSLLRTRDSYLNRYFSLLSQMLRSNLQIGP</sequence>
<evidence type="ECO:0000313" key="6">
    <source>
        <dbReference type="Proteomes" id="UP001454036"/>
    </source>
</evidence>
<dbReference type="Proteomes" id="UP001454036">
    <property type="component" value="Unassembled WGS sequence"/>
</dbReference>
<feature type="compositionally biased region" description="Low complexity" evidence="4">
    <location>
        <begin position="193"/>
        <end position="207"/>
    </location>
</feature>